<evidence type="ECO:0000256" key="9">
    <source>
        <dbReference type="ARBA" id="ARBA00023242"/>
    </source>
</evidence>
<dbReference type="Pfam" id="PF01269">
    <property type="entry name" value="Fibrillarin"/>
    <property type="match status" value="1"/>
</dbReference>
<dbReference type="PIRSF" id="PIRSF006540">
    <property type="entry name" value="Nop17p"/>
    <property type="match status" value="1"/>
</dbReference>
<evidence type="ECO:0000256" key="4">
    <source>
        <dbReference type="ARBA" id="ARBA00022552"/>
    </source>
</evidence>
<dbReference type="SMART" id="SM01206">
    <property type="entry name" value="Fibrillarin"/>
    <property type="match status" value="1"/>
</dbReference>
<keyword evidence="4" id="KW-0698">rRNA processing</keyword>
<dbReference type="PANTHER" id="PTHR10335:SF17">
    <property type="entry name" value="FIBRILLARIN"/>
    <property type="match status" value="1"/>
</dbReference>
<dbReference type="PRINTS" id="PR00052">
    <property type="entry name" value="FIBRILLARIN"/>
</dbReference>
<reference evidence="14" key="1">
    <citation type="journal article" date="2020" name="Stud. Mycol.">
        <title>101 Dothideomycetes genomes: a test case for predicting lifestyles and emergence of pathogens.</title>
        <authorList>
            <person name="Haridas S."/>
            <person name="Albert R."/>
            <person name="Binder M."/>
            <person name="Bloem J."/>
            <person name="Labutti K."/>
            <person name="Salamov A."/>
            <person name="Andreopoulos B."/>
            <person name="Baker S."/>
            <person name="Barry K."/>
            <person name="Bills G."/>
            <person name="Bluhm B."/>
            <person name="Cannon C."/>
            <person name="Castanera R."/>
            <person name="Culley D."/>
            <person name="Daum C."/>
            <person name="Ezra D."/>
            <person name="Gonzalez J."/>
            <person name="Henrissat B."/>
            <person name="Kuo A."/>
            <person name="Liang C."/>
            <person name="Lipzen A."/>
            <person name="Lutzoni F."/>
            <person name="Magnuson J."/>
            <person name="Mondo S."/>
            <person name="Nolan M."/>
            <person name="Ohm R."/>
            <person name="Pangilinan J."/>
            <person name="Park H.-J."/>
            <person name="Ramirez L."/>
            <person name="Alfaro M."/>
            <person name="Sun H."/>
            <person name="Tritt A."/>
            <person name="Yoshinaga Y."/>
            <person name="Zwiers L.-H."/>
            <person name="Turgeon B."/>
            <person name="Goodwin S."/>
            <person name="Spatafora J."/>
            <person name="Crous P."/>
            <person name="Grigoriev I."/>
        </authorList>
    </citation>
    <scope>NUCLEOTIDE SEQUENCE</scope>
    <source>
        <strain evidence="14">Tuck. ex Michener</strain>
    </source>
</reference>
<evidence type="ECO:0000256" key="6">
    <source>
        <dbReference type="ARBA" id="ARBA00022679"/>
    </source>
</evidence>
<dbReference type="AlphaFoldDB" id="A0A6A6GZ40"/>
<evidence type="ECO:0000313" key="14">
    <source>
        <dbReference type="EMBL" id="KAF2231002.1"/>
    </source>
</evidence>
<dbReference type="GO" id="GO:0003723">
    <property type="term" value="F:RNA binding"/>
    <property type="evidence" value="ECO:0007669"/>
    <property type="project" value="UniProtKB-KW"/>
</dbReference>
<evidence type="ECO:0000256" key="5">
    <source>
        <dbReference type="ARBA" id="ARBA00022603"/>
    </source>
</evidence>
<keyword evidence="5" id="KW-0489">Methyltransferase</keyword>
<feature type="region of interest" description="Disordered" evidence="13">
    <location>
        <begin position="1"/>
        <end position="85"/>
    </location>
</feature>
<organism evidence="14 15">
    <name type="scientific">Viridothelium virens</name>
    <name type="common">Speckled blister lichen</name>
    <name type="synonym">Trypethelium virens</name>
    <dbReference type="NCBI Taxonomy" id="1048519"/>
    <lineage>
        <taxon>Eukaryota</taxon>
        <taxon>Fungi</taxon>
        <taxon>Dikarya</taxon>
        <taxon>Ascomycota</taxon>
        <taxon>Pezizomycotina</taxon>
        <taxon>Dothideomycetes</taxon>
        <taxon>Dothideomycetes incertae sedis</taxon>
        <taxon>Trypetheliales</taxon>
        <taxon>Trypetheliaceae</taxon>
        <taxon>Viridothelium</taxon>
    </lineage>
</organism>
<dbReference type="GO" id="GO:0031428">
    <property type="term" value="C:box C/D methylation guide snoRNP complex"/>
    <property type="evidence" value="ECO:0007669"/>
    <property type="project" value="TreeGrafter"/>
</dbReference>
<proteinExistence type="inferred from homology"/>
<evidence type="ECO:0000256" key="2">
    <source>
        <dbReference type="ARBA" id="ARBA00010632"/>
    </source>
</evidence>
<keyword evidence="6" id="KW-0808">Transferase</keyword>
<evidence type="ECO:0000256" key="1">
    <source>
        <dbReference type="ARBA" id="ARBA00004604"/>
    </source>
</evidence>
<dbReference type="Proteomes" id="UP000800092">
    <property type="component" value="Unassembled WGS sequence"/>
</dbReference>
<dbReference type="HAMAP" id="MF_00351">
    <property type="entry name" value="RNA_methyltransf_FlpA"/>
    <property type="match status" value="1"/>
</dbReference>
<protein>
    <recommendedName>
        <fullName evidence="3">rRNA 2'-O-methyltransferase fibrillarin</fullName>
    </recommendedName>
    <alternativeName>
        <fullName evidence="11">Histone-glutamine methyltransferase</fullName>
    </alternativeName>
</protein>
<sequence>MAFAPRGGRAGGRGGRGGGRGGGPPGRGGRGGSRGGFGDRGGRGGTRGGRGAPRGRGAVRGGRGGKPGARGGAKTIIEPHRHPGTFIARGKEDMLVTRNLTPGEAVYGEKRISTEVTSQPGETNGEVAPATKIEYRVWNPFRSKLAAGILGGIDEIFMKPGSKVLYLGAASGTSVSHVSDIVGPDGTVFAVEFSHRSGRDLINMATHRPNIIPIIEDARHPLKYRFLVSMVDCIFADVAQPDQARIVAMNAHLFLKTGGGILISIKANCIDSTAPPEQVFAREVVKLREERMKPREQITLEPFERDHAMVACVYNKF</sequence>
<dbReference type="OrthoDB" id="1859733at2759"/>
<dbReference type="GO" id="GO:1990259">
    <property type="term" value="F:histone H2AQ104 methyltransferase activity"/>
    <property type="evidence" value="ECO:0007669"/>
    <property type="project" value="TreeGrafter"/>
</dbReference>
<dbReference type="NCBIfam" id="NF003276">
    <property type="entry name" value="PRK04266.1-2"/>
    <property type="match status" value="1"/>
</dbReference>
<dbReference type="InterPro" id="IPR029063">
    <property type="entry name" value="SAM-dependent_MTases_sf"/>
</dbReference>
<comment type="similarity">
    <text evidence="2">Belongs to the methyltransferase superfamily. Fibrillarin family.</text>
</comment>
<evidence type="ECO:0000256" key="3">
    <source>
        <dbReference type="ARBA" id="ARBA00015190"/>
    </source>
</evidence>
<dbReference type="Gene3D" id="3.40.50.150">
    <property type="entry name" value="Vaccinia Virus protein VP39"/>
    <property type="match status" value="1"/>
</dbReference>
<dbReference type="GO" id="GO:0000494">
    <property type="term" value="P:box C/D sno(s)RNA 3'-end processing"/>
    <property type="evidence" value="ECO:0007669"/>
    <property type="project" value="TreeGrafter"/>
</dbReference>
<comment type="catalytic activity">
    <reaction evidence="12">
        <text>L-glutaminyl-[histone H2A] + S-adenosyl-L-methionine = N(5)-methyl-L-glutaminyl-[histone H2A] + S-adenosyl-L-homocysteine + H(+)</text>
        <dbReference type="Rhea" id="RHEA:50904"/>
        <dbReference type="Rhea" id="RHEA-COMP:12837"/>
        <dbReference type="Rhea" id="RHEA-COMP:12839"/>
        <dbReference type="ChEBI" id="CHEBI:15378"/>
        <dbReference type="ChEBI" id="CHEBI:30011"/>
        <dbReference type="ChEBI" id="CHEBI:57856"/>
        <dbReference type="ChEBI" id="CHEBI:59789"/>
        <dbReference type="ChEBI" id="CHEBI:61891"/>
    </reaction>
</comment>
<evidence type="ECO:0000256" key="10">
    <source>
        <dbReference type="ARBA" id="ARBA00023274"/>
    </source>
</evidence>
<keyword evidence="7" id="KW-0949">S-adenosyl-L-methionine</keyword>
<dbReference type="PANTHER" id="PTHR10335">
    <property type="entry name" value="RRNA 2-O-METHYLTRANSFERASE FIBRILLARIN"/>
    <property type="match status" value="1"/>
</dbReference>
<evidence type="ECO:0000256" key="11">
    <source>
        <dbReference type="ARBA" id="ARBA00032245"/>
    </source>
</evidence>
<evidence type="ECO:0000256" key="7">
    <source>
        <dbReference type="ARBA" id="ARBA00022691"/>
    </source>
</evidence>
<feature type="compositionally biased region" description="Gly residues" evidence="13">
    <location>
        <begin position="8"/>
        <end position="71"/>
    </location>
</feature>
<keyword evidence="15" id="KW-1185">Reference proteome</keyword>
<dbReference type="FunFam" id="3.30.200.20:FF:000056">
    <property type="entry name" value="Fibrillarin like 1"/>
    <property type="match status" value="1"/>
</dbReference>
<accession>A0A6A6GZ40</accession>
<dbReference type="Gene3D" id="3.30.200.20">
    <property type="entry name" value="Phosphorylase Kinase, domain 1"/>
    <property type="match status" value="1"/>
</dbReference>
<gene>
    <name evidence="14" type="ORF">EV356DRAFT_569947</name>
</gene>
<evidence type="ECO:0000313" key="15">
    <source>
        <dbReference type="Proteomes" id="UP000800092"/>
    </source>
</evidence>
<dbReference type="GO" id="GO:0000452">
    <property type="term" value="P:snoRNA guided rRNA 2'-O-methylation"/>
    <property type="evidence" value="ECO:0007669"/>
    <property type="project" value="UniProtKB-ARBA"/>
</dbReference>
<dbReference type="SUPFAM" id="SSF53335">
    <property type="entry name" value="S-adenosyl-L-methionine-dependent methyltransferases"/>
    <property type="match status" value="1"/>
</dbReference>
<evidence type="ECO:0000256" key="8">
    <source>
        <dbReference type="ARBA" id="ARBA00022884"/>
    </source>
</evidence>
<dbReference type="InterPro" id="IPR000692">
    <property type="entry name" value="Fibrillarin"/>
</dbReference>
<keyword evidence="10" id="KW-0687">Ribonucleoprotein</keyword>
<comment type="subcellular location">
    <subcellularLocation>
        <location evidence="1">Nucleus</location>
        <location evidence="1">Nucleolus</location>
    </subcellularLocation>
</comment>
<evidence type="ECO:0000256" key="13">
    <source>
        <dbReference type="SAM" id="MobiDB-lite"/>
    </source>
</evidence>
<name>A0A6A6GZ40_VIRVR</name>
<keyword evidence="8" id="KW-0694">RNA-binding</keyword>
<evidence type="ECO:0000256" key="12">
    <source>
        <dbReference type="ARBA" id="ARBA00047568"/>
    </source>
</evidence>
<dbReference type="GO" id="GO:0032040">
    <property type="term" value="C:small-subunit processome"/>
    <property type="evidence" value="ECO:0007669"/>
    <property type="project" value="TreeGrafter"/>
</dbReference>
<dbReference type="FunFam" id="3.40.50.150:FF:000001">
    <property type="entry name" value="Fibrillarin like 1"/>
    <property type="match status" value="1"/>
</dbReference>
<dbReference type="GO" id="GO:0008649">
    <property type="term" value="F:rRNA methyltransferase activity"/>
    <property type="evidence" value="ECO:0007669"/>
    <property type="project" value="TreeGrafter"/>
</dbReference>
<dbReference type="EMBL" id="ML991833">
    <property type="protein sequence ID" value="KAF2231002.1"/>
    <property type="molecule type" value="Genomic_DNA"/>
</dbReference>
<keyword evidence="9" id="KW-0539">Nucleus</keyword>